<keyword evidence="2" id="KW-1003">Cell membrane</keyword>
<evidence type="ECO:0000256" key="8">
    <source>
        <dbReference type="ARBA" id="ARBA00023170"/>
    </source>
</evidence>
<dbReference type="GO" id="GO:0042102">
    <property type="term" value="P:positive regulation of T cell proliferation"/>
    <property type="evidence" value="ECO:0007669"/>
    <property type="project" value="TreeGrafter"/>
</dbReference>
<evidence type="ECO:0000256" key="2">
    <source>
        <dbReference type="ARBA" id="ARBA00022475"/>
    </source>
</evidence>
<protein>
    <submittedName>
        <fullName evidence="13">Uncharacterized protein</fullName>
    </submittedName>
</protein>
<organism evidence="13 14">
    <name type="scientific">Larimichthys crocea</name>
    <name type="common">Large yellow croaker</name>
    <name type="synonym">Pseudosciaena crocea</name>
    <dbReference type="NCBI Taxonomy" id="215358"/>
    <lineage>
        <taxon>Eukaryota</taxon>
        <taxon>Metazoa</taxon>
        <taxon>Chordata</taxon>
        <taxon>Craniata</taxon>
        <taxon>Vertebrata</taxon>
        <taxon>Euteleostomi</taxon>
        <taxon>Actinopterygii</taxon>
        <taxon>Neopterygii</taxon>
        <taxon>Teleostei</taxon>
        <taxon>Neoteleostei</taxon>
        <taxon>Acanthomorphata</taxon>
        <taxon>Eupercaria</taxon>
        <taxon>Sciaenidae</taxon>
        <taxon>Larimichthys</taxon>
    </lineage>
</organism>
<dbReference type="InterPro" id="IPR013783">
    <property type="entry name" value="Ig-like_fold"/>
</dbReference>
<sequence>MMATPCKPQCFPNQRLSFSLPSLVMIITWLFSVTESAAPITVKGEVGGNVTIFHLNEGPVEFFYFQRGTEYVNGYHSTKPLNDSVPWPNTRLSEDKRTLYMYNLNISHSGNYECYVNKNHERDVIQYIVHLNVTAKYTVPEVKMNCNGLSCMVTCSSYGGYPKNSMSWSIPGSQKVWKEVDSNVTEDPNTMMMNIVSTAYFNCSNGELQHNRCSVGEVTSDMFRVCTPSSTTGNYYVIPIATSALVGISIIMALLLLWKCKKRRTGAVAIDVRQEWGMDGQTEEEVELKNTAS</sequence>
<dbReference type="InterPro" id="IPR051713">
    <property type="entry name" value="T-cell_Activation_Regulation"/>
</dbReference>
<evidence type="ECO:0000256" key="1">
    <source>
        <dbReference type="ARBA" id="ARBA00004251"/>
    </source>
</evidence>
<evidence type="ECO:0000313" key="13">
    <source>
        <dbReference type="EMBL" id="KAE8295404.1"/>
    </source>
</evidence>
<accession>A0A6G0IVP3</accession>
<dbReference type="PANTHER" id="PTHR25466">
    <property type="entry name" value="T-LYMPHOCYTE ACTIVATION ANTIGEN"/>
    <property type="match status" value="1"/>
</dbReference>
<comment type="caution">
    <text evidence="13">The sequence shown here is derived from an EMBL/GenBank/DDBJ whole genome shotgun (WGS) entry which is preliminary data.</text>
</comment>
<dbReference type="Proteomes" id="UP000424527">
    <property type="component" value="Unassembled WGS sequence"/>
</dbReference>
<feature type="transmembrane region" description="Helical" evidence="11">
    <location>
        <begin position="235"/>
        <end position="258"/>
    </location>
</feature>
<dbReference type="Gene3D" id="2.60.40.10">
    <property type="entry name" value="Immunoglobulins"/>
    <property type="match status" value="2"/>
</dbReference>
<dbReference type="GO" id="GO:0009897">
    <property type="term" value="C:external side of plasma membrane"/>
    <property type="evidence" value="ECO:0007669"/>
    <property type="project" value="TreeGrafter"/>
</dbReference>
<keyword evidence="4 12" id="KW-0732">Signal</keyword>
<name>A0A6G0IVP3_LARCR</name>
<evidence type="ECO:0000256" key="12">
    <source>
        <dbReference type="SAM" id="SignalP"/>
    </source>
</evidence>
<keyword evidence="10" id="KW-0393">Immunoglobulin domain</keyword>
<dbReference type="GO" id="GO:0031295">
    <property type="term" value="P:T cell costimulation"/>
    <property type="evidence" value="ECO:0007669"/>
    <property type="project" value="TreeGrafter"/>
</dbReference>
<feature type="chain" id="PRO_5026237450" evidence="12">
    <location>
        <begin position="37"/>
        <end position="293"/>
    </location>
</feature>
<evidence type="ECO:0000313" key="14">
    <source>
        <dbReference type="Proteomes" id="UP000424527"/>
    </source>
</evidence>
<dbReference type="GO" id="GO:0071222">
    <property type="term" value="P:cellular response to lipopolysaccharide"/>
    <property type="evidence" value="ECO:0007669"/>
    <property type="project" value="TreeGrafter"/>
</dbReference>
<reference evidence="13 14" key="1">
    <citation type="submission" date="2019-07" db="EMBL/GenBank/DDBJ databases">
        <title>Chromosome genome assembly for large yellow croaker.</title>
        <authorList>
            <person name="Xiao S."/>
        </authorList>
    </citation>
    <scope>NUCLEOTIDE SEQUENCE [LARGE SCALE GENOMIC DNA]</scope>
    <source>
        <strain evidence="13">JMULYC20181020</strain>
        <tissue evidence="13">Muscle</tissue>
    </source>
</reference>
<dbReference type="PANTHER" id="PTHR25466:SF2">
    <property type="entry name" value="T-LYMPHOCYTE ACTIVATION ANTIGEN CD86"/>
    <property type="match status" value="1"/>
</dbReference>
<dbReference type="GO" id="GO:0006955">
    <property type="term" value="P:immune response"/>
    <property type="evidence" value="ECO:0007669"/>
    <property type="project" value="TreeGrafter"/>
</dbReference>
<dbReference type="GO" id="GO:0042130">
    <property type="term" value="P:negative regulation of T cell proliferation"/>
    <property type="evidence" value="ECO:0007669"/>
    <property type="project" value="TreeGrafter"/>
</dbReference>
<keyword evidence="8" id="KW-0675">Receptor</keyword>
<dbReference type="SUPFAM" id="SSF48726">
    <property type="entry name" value="Immunoglobulin"/>
    <property type="match status" value="1"/>
</dbReference>
<dbReference type="AlphaFoldDB" id="A0A6G0IVP3"/>
<evidence type="ECO:0000256" key="9">
    <source>
        <dbReference type="ARBA" id="ARBA00023180"/>
    </source>
</evidence>
<dbReference type="InterPro" id="IPR036179">
    <property type="entry name" value="Ig-like_dom_sf"/>
</dbReference>
<keyword evidence="3 11" id="KW-0812">Transmembrane</keyword>
<comment type="subcellular location">
    <subcellularLocation>
        <location evidence="1">Cell membrane</location>
        <topology evidence="1">Single-pass type I membrane protein</topology>
    </subcellularLocation>
</comment>
<evidence type="ECO:0000256" key="4">
    <source>
        <dbReference type="ARBA" id="ARBA00022729"/>
    </source>
</evidence>
<evidence type="ECO:0000256" key="6">
    <source>
        <dbReference type="ARBA" id="ARBA00023136"/>
    </source>
</evidence>
<keyword evidence="7" id="KW-1015">Disulfide bond</keyword>
<gene>
    <name evidence="13" type="ORF">D5F01_LYC06333</name>
</gene>
<evidence type="ECO:0000256" key="7">
    <source>
        <dbReference type="ARBA" id="ARBA00023157"/>
    </source>
</evidence>
<dbReference type="EMBL" id="REGW02000006">
    <property type="protein sequence ID" value="KAE8295404.1"/>
    <property type="molecule type" value="Genomic_DNA"/>
</dbReference>
<keyword evidence="9" id="KW-0325">Glycoprotein</keyword>
<proteinExistence type="predicted"/>
<keyword evidence="6 11" id="KW-0472">Membrane</keyword>
<dbReference type="GO" id="GO:0007166">
    <property type="term" value="P:cell surface receptor signaling pathway"/>
    <property type="evidence" value="ECO:0007669"/>
    <property type="project" value="TreeGrafter"/>
</dbReference>
<keyword evidence="14" id="KW-1185">Reference proteome</keyword>
<evidence type="ECO:0000256" key="3">
    <source>
        <dbReference type="ARBA" id="ARBA00022692"/>
    </source>
</evidence>
<evidence type="ECO:0000256" key="10">
    <source>
        <dbReference type="ARBA" id="ARBA00023319"/>
    </source>
</evidence>
<keyword evidence="5 11" id="KW-1133">Transmembrane helix</keyword>
<evidence type="ECO:0000256" key="5">
    <source>
        <dbReference type="ARBA" id="ARBA00022989"/>
    </source>
</evidence>
<evidence type="ECO:0000256" key="11">
    <source>
        <dbReference type="SAM" id="Phobius"/>
    </source>
</evidence>
<feature type="signal peptide" evidence="12">
    <location>
        <begin position="1"/>
        <end position="36"/>
    </location>
</feature>